<feature type="compositionally biased region" description="Pro residues" evidence="1">
    <location>
        <begin position="298"/>
        <end position="308"/>
    </location>
</feature>
<sequence>MVRREEDRQDERDDEDEVGEKDGSGKLEIKPAQVAGAATASVTAAFLGSRLGVAGTVIGAGMTSVIITVGGALYQRSFERAKDKALIAAEKAKQAAQARTRVQLRESSGEEPEEGATRSPGASSAETKRIEAGMHWPGGEQVVDPDATKRIDASAVAEDVREESPPVDRRRVRRRWLVAAATCALAFVVSMVVVTGFEGITGRSLSGGGGGTTLGQVLHREPREPVAPPTTTEDEEPVETTSRAPESTPEAPPTRPTAPEPTSEAPQPTERPTEETSAERTPTRQPTQSQEPSESVPPTGPFPEPFPG</sequence>
<feature type="compositionally biased region" description="Basic and acidic residues" evidence="1">
    <location>
        <begin position="1"/>
        <end position="11"/>
    </location>
</feature>
<feature type="compositionally biased region" description="Basic and acidic residues" evidence="1">
    <location>
        <begin position="271"/>
        <end position="282"/>
    </location>
</feature>
<keyword evidence="2" id="KW-1133">Transmembrane helix</keyword>
<accession>A0A853AH57</accession>
<organism evidence="3 4">
    <name type="scientific">Saccharopolyspora hordei</name>
    <dbReference type="NCBI Taxonomy" id="1838"/>
    <lineage>
        <taxon>Bacteria</taxon>
        <taxon>Bacillati</taxon>
        <taxon>Actinomycetota</taxon>
        <taxon>Actinomycetes</taxon>
        <taxon>Pseudonocardiales</taxon>
        <taxon>Pseudonocardiaceae</taxon>
        <taxon>Saccharopolyspora</taxon>
    </lineage>
</organism>
<keyword evidence="2" id="KW-0472">Membrane</keyword>
<feature type="compositionally biased region" description="Low complexity" evidence="1">
    <location>
        <begin position="239"/>
        <end position="249"/>
    </location>
</feature>
<dbReference type="EMBL" id="JACCFJ010000001">
    <property type="protein sequence ID" value="NYI81643.1"/>
    <property type="molecule type" value="Genomic_DNA"/>
</dbReference>
<feature type="compositionally biased region" description="Basic and acidic residues" evidence="1">
    <location>
        <begin position="20"/>
        <end position="29"/>
    </location>
</feature>
<feature type="region of interest" description="Disordered" evidence="1">
    <location>
        <begin position="200"/>
        <end position="308"/>
    </location>
</feature>
<evidence type="ECO:0000256" key="1">
    <source>
        <dbReference type="SAM" id="MobiDB-lite"/>
    </source>
</evidence>
<evidence type="ECO:0000313" key="3">
    <source>
        <dbReference type="EMBL" id="NYI81643.1"/>
    </source>
</evidence>
<reference evidence="3 4" key="1">
    <citation type="submission" date="2020-07" db="EMBL/GenBank/DDBJ databases">
        <title>Sequencing the genomes of 1000 actinobacteria strains.</title>
        <authorList>
            <person name="Klenk H.-P."/>
        </authorList>
    </citation>
    <scope>NUCLEOTIDE SEQUENCE [LARGE SCALE GENOMIC DNA]</scope>
    <source>
        <strain evidence="3 4">DSM 44065</strain>
    </source>
</reference>
<protein>
    <submittedName>
        <fullName evidence="3">Uncharacterized protein</fullName>
    </submittedName>
</protein>
<evidence type="ECO:0000256" key="2">
    <source>
        <dbReference type="SAM" id="Phobius"/>
    </source>
</evidence>
<feature type="compositionally biased region" description="Pro residues" evidence="1">
    <location>
        <begin position="250"/>
        <end position="259"/>
    </location>
</feature>
<feature type="compositionally biased region" description="Polar residues" evidence="1">
    <location>
        <begin position="283"/>
        <end position="293"/>
    </location>
</feature>
<feature type="transmembrane region" description="Helical" evidence="2">
    <location>
        <begin position="176"/>
        <end position="197"/>
    </location>
</feature>
<keyword evidence="4" id="KW-1185">Reference proteome</keyword>
<evidence type="ECO:0000313" key="4">
    <source>
        <dbReference type="Proteomes" id="UP000587002"/>
    </source>
</evidence>
<feature type="region of interest" description="Disordered" evidence="1">
    <location>
        <begin position="98"/>
        <end position="127"/>
    </location>
</feature>
<feature type="compositionally biased region" description="Low complexity" evidence="1">
    <location>
        <begin position="260"/>
        <end position="270"/>
    </location>
</feature>
<proteinExistence type="predicted"/>
<feature type="transmembrane region" description="Helical" evidence="2">
    <location>
        <begin position="51"/>
        <end position="74"/>
    </location>
</feature>
<dbReference type="AlphaFoldDB" id="A0A853AH57"/>
<keyword evidence="2" id="KW-0812">Transmembrane</keyword>
<name>A0A853AH57_9PSEU</name>
<gene>
    <name evidence="3" type="ORF">HNR68_000273</name>
</gene>
<dbReference type="RefSeq" id="WP_179716821.1">
    <property type="nucleotide sequence ID" value="NZ_BAABFH010000001.1"/>
</dbReference>
<dbReference type="Proteomes" id="UP000587002">
    <property type="component" value="Unassembled WGS sequence"/>
</dbReference>
<feature type="region of interest" description="Disordered" evidence="1">
    <location>
        <begin position="1"/>
        <end position="29"/>
    </location>
</feature>
<comment type="caution">
    <text evidence="3">The sequence shown here is derived from an EMBL/GenBank/DDBJ whole genome shotgun (WGS) entry which is preliminary data.</text>
</comment>